<sequence length="287" mass="31469">MKIKLPEPNQLSLIYSGPAVESGEMDAYEAGASIMAFGDFLGIVARAAYGDNAKIKTNIQGVGKGSFEIDFSIHAAGIAATIFSGISGPKDLCELISQSFSIWKLLRGETPTKFSIEGDRLIVETNNGTINYFHADVAKIVTDEKAGEAVGRFVKKNLENDIEQVRITSGSKQIAEAKKDEASSFVTVPTESLFSENTIKQGLIIESAVFKEGNMWKFYDGQTSFSAAIDDLNFLSRVDSGEERFGKGDMLIVDLLIKQSKTLGSFKTERRVKKVIEHRTIKQQSLF</sequence>
<gene>
    <name evidence="1" type="ORF">SCL_0015</name>
</gene>
<accession>A0A1B4XC37</accession>
<dbReference type="KEGG" id="slim:SCL_0015"/>
<dbReference type="EMBL" id="AP014879">
    <property type="protein sequence ID" value="BAV32341.1"/>
    <property type="molecule type" value="Genomic_DNA"/>
</dbReference>
<evidence type="ECO:0000313" key="1">
    <source>
        <dbReference type="EMBL" id="BAV32341.1"/>
    </source>
</evidence>
<dbReference type="RefSeq" id="WP_096359028.1">
    <property type="nucleotide sequence ID" value="NZ_AP014879.1"/>
</dbReference>
<reference evidence="1 2" key="1">
    <citation type="submission" date="2015-05" db="EMBL/GenBank/DDBJ databases">
        <title>Complete genome sequence of a sulfur-oxidizing gammaproteobacterium strain HA5.</title>
        <authorList>
            <person name="Miura A."/>
            <person name="Kojima H."/>
            <person name="Fukui M."/>
        </authorList>
    </citation>
    <scope>NUCLEOTIDE SEQUENCE [LARGE SCALE GENOMIC DNA]</scope>
    <source>
        <strain evidence="1 2">HA5</strain>
    </source>
</reference>
<proteinExistence type="predicted"/>
<organism evidence="1 2">
    <name type="scientific">Sulfuricaulis limicola</name>
    <dbReference type="NCBI Taxonomy" id="1620215"/>
    <lineage>
        <taxon>Bacteria</taxon>
        <taxon>Pseudomonadati</taxon>
        <taxon>Pseudomonadota</taxon>
        <taxon>Gammaproteobacteria</taxon>
        <taxon>Acidiferrobacterales</taxon>
        <taxon>Acidiferrobacteraceae</taxon>
        <taxon>Sulfuricaulis</taxon>
    </lineage>
</organism>
<evidence type="ECO:0000313" key="2">
    <source>
        <dbReference type="Proteomes" id="UP000243180"/>
    </source>
</evidence>
<dbReference type="Proteomes" id="UP000243180">
    <property type="component" value="Chromosome"/>
</dbReference>
<dbReference type="OrthoDB" id="6400380at2"/>
<dbReference type="AlphaFoldDB" id="A0A1B4XC37"/>
<dbReference type="InParanoid" id="A0A1B4XC37"/>
<name>A0A1B4XC37_9GAMM</name>
<protein>
    <submittedName>
        <fullName evidence="1">Uncharacterized protein</fullName>
    </submittedName>
</protein>
<keyword evidence="2" id="KW-1185">Reference proteome</keyword>